<feature type="non-terminal residue" evidence="1">
    <location>
        <position position="1"/>
    </location>
</feature>
<protein>
    <recommendedName>
        <fullName evidence="3">Retrovirus-related Pol polyprotein from transposon TNT 1-94</fullName>
    </recommendedName>
</protein>
<keyword evidence="2" id="KW-1185">Reference proteome</keyword>
<dbReference type="PANTHER" id="PTHR35317">
    <property type="entry name" value="OS04G0629600 PROTEIN"/>
    <property type="match status" value="1"/>
</dbReference>
<accession>A0A151UC70</accession>
<sequence length="74" mass="8836">WDKLKEEFQGKERIRRMKALNLIREFKVIKMKEVEIVKGFVNNLSKMVTQIRLLGEKLSDQQVVEKIFVSSREV</sequence>
<evidence type="ECO:0000313" key="1">
    <source>
        <dbReference type="EMBL" id="KYP76926.1"/>
    </source>
</evidence>
<name>A0A151UC70_CAJCA</name>
<organism evidence="1 2">
    <name type="scientific">Cajanus cajan</name>
    <name type="common">Pigeon pea</name>
    <name type="synonym">Cajanus indicus</name>
    <dbReference type="NCBI Taxonomy" id="3821"/>
    <lineage>
        <taxon>Eukaryota</taxon>
        <taxon>Viridiplantae</taxon>
        <taxon>Streptophyta</taxon>
        <taxon>Embryophyta</taxon>
        <taxon>Tracheophyta</taxon>
        <taxon>Spermatophyta</taxon>
        <taxon>Magnoliopsida</taxon>
        <taxon>eudicotyledons</taxon>
        <taxon>Gunneridae</taxon>
        <taxon>Pentapetalae</taxon>
        <taxon>rosids</taxon>
        <taxon>fabids</taxon>
        <taxon>Fabales</taxon>
        <taxon>Fabaceae</taxon>
        <taxon>Papilionoideae</taxon>
        <taxon>50 kb inversion clade</taxon>
        <taxon>NPAAA clade</taxon>
        <taxon>indigoferoid/millettioid clade</taxon>
        <taxon>Phaseoleae</taxon>
        <taxon>Cajanus</taxon>
    </lineage>
</organism>
<dbReference type="Pfam" id="PF14223">
    <property type="entry name" value="Retrotran_gag_2"/>
    <property type="match status" value="1"/>
</dbReference>
<dbReference type="EMBL" id="CM003603">
    <property type="protein sequence ID" value="KYP76926.1"/>
    <property type="molecule type" value="Genomic_DNA"/>
</dbReference>
<reference evidence="1 2" key="1">
    <citation type="journal article" date="2012" name="Nat. Biotechnol.">
        <title>Draft genome sequence of pigeonpea (Cajanus cajan), an orphan legume crop of resource-poor farmers.</title>
        <authorList>
            <person name="Varshney R.K."/>
            <person name="Chen W."/>
            <person name="Li Y."/>
            <person name="Bharti A.K."/>
            <person name="Saxena R.K."/>
            <person name="Schlueter J.A."/>
            <person name="Donoghue M.T."/>
            <person name="Azam S."/>
            <person name="Fan G."/>
            <person name="Whaley A.M."/>
            <person name="Farmer A.D."/>
            <person name="Sheridan J."/>
            <person name="Iwata A."/>
            <person name="Tuteja R."/>
            <person name="Penmetsa R.V."/>
            <person name="Wu W."/>
            <person name="Upadhyaya H.D."/>
            <person name="Yang S.P."/>
            <person name="Shah T."/>
            <person name="Saxena K.B."/>
            <person name="Michael T."/>
            <person name="McCombie W.R."/>
            <person name="Yang B."/>
            <person name="Zhang G."/>
            <person name="Yang H."/>
            <person name="Wang J."/>
            <person name="Spillane C."/>
            <person name="Cook D.R."/>
            <person name="May G.D."/>
            <person name="Xu X."/>
            <person name="Jackson S.A."/>
        </authorList>
    </citation>
    <scope>NUCLEOTIDE SEQUENCE [LARGE SCALE GENOMIC DNA]</scope>
    <source>
        <strain evidence="2">cv. Asha</strain>
    </source>
</reference>
<dbReference type="PANTHER" id="PTHR35317:SF27">
    <property type="entry name" value="RETROVIRUS-RELATED POL POLYPROTEIN FROM TRANSPOSON TNT 1-94"/>
    <property type="match status" value="1"/>
</dbReference>
<dbReference type="Proteomes" id="UP000075243">
    <property type="component" value="Chromosome 1"/>
</dbReference>
<evidence type="ECO:0000313" key="2">
    <source>
        <dbReference type="Proteomes" id="UP000075243"/>
    </source>
</evidence>
<dbReference type="AlphaFoldDB" id="A0A151UC70"/>
<proteinExistence type="predicted"/>
<gene>
    <name evidence="1" type="ORF">KK1_021189</name>
</gene>
<evidence type="ECO:0008006" key="3">
    <source>
        <dbReference type="Google" id="ProtNLM"/>
    </source>
</evidence>
<dbReference type="Gramene" id="C.cajan_20574.t">
    <property type="protein sequence ID" value="C.cajan_20574.t.cds1"/>
    <property type="gene ID" value="C.cajan_20574"/>
</dbReference>